<evidence type="ECO:0008006" key="4">
    <source>
        <dbReference type="Google" id="ProtNLM"/>
    </source>
</evidence>
<organism evidence="2 3">
    <name type="scientific">Abyssibacter profundi</name>
    <dbReference type="NCBI Taxonomy" id="2182787"/>
    <lineage>
        <taxon>Bacteria</taxon>
        <taxon>Pseudomonadati</taxon>
        <taxon>Pseudomonadota</taxon>
        <taxon>Gammaproteobacteria</taxon>
        <taxon>Chromatiales</taxon>
        <taxon>Oceanococcaceae</taxon>
        <taxon>Abyssibacter</taxon>
    </lineage>
</organism>
<feature type="transmembrane region" description="Helical" evidence="1">
    <location>
        <begin position="21"/>
        <end position="45"/>
    </location>
</feature>
<dbReference type="Proteomes" id="UP000251800">
    <property type="component" value="Unassembled WGS sequence"/>
</dbReference>
<keyword evidence="1" id="KW-1133">Transmembrane helix</keyword>
<keyword evidence="1" id="KW-0812">Transmembrane</keyword>
<name>A0A363UM55_9GAMM</name>
<dbReference type="RefSeq" id="WP_109719700.1">
    <property type="nucleotide sequence ID" value="NZ_QEQK01000005.1"/>
</dbReference>
<comment type="caution">
    <text evidence="2">The sequence shown here is derived from an EMBL/GenBank/DDBJ whole genome shotgun (WGS) entry which is preliminary data.</text>
</comment>
<dbReference type="OrthoDB" id="5515308at2"/>
<reference evidence="2 3" key="1">
    <citation type="submission" date="2018-05" db="EMBL/GenBank/DDBJ databases">
        <title>Abyssibacter profundi OUC007T gen. nov., sp. nov, a marine bacterium isolated from seawater of the Mariana Trench.</title>
        <authorList>
            <person name="Zhou S."/>
        </authorList>
    </citation>
    <scope>NUCLEOTIDE SEQUENCE [LARGE SCALE GENOMIC DNA]</scope>
    <source>
        <strain evidence="2 3">OUC007</strain>
    </source>
</reference>
<protein>
    <recommendedName>
        <fullName evidence="4">DUF962 domain-containing protein</fullName>
    </recommendedName>
</protein>
<evidence type="ECO:0000313" key="3">
    <source>
        <dbReference type="Proteomes" id="UP000251800"/>
    </source>
</evidence>
<proteinExistence type="predicted"/>
<dbReference type="PANTHER" id="PTHR28026">
    <property type="entry name" value="DUF962 DOMAIN PROTEIN (AFU_ORTHOLOGUE AFUA_8G05310)"/>
    <property type="match status" value="1"/>
</dbReference>
<dbReference type="EMBL" id="QEQK01000005">
    <property type="protein sequence ID" value="PWN56505.1"/>
    <property type="molecule type" value="Genomic_DNA"/>
</dbReference>
<accession>A0A363UM55</accession>
<feature type="transmembrane region" description="Helical" evidence="1">
    <location>
        <begin position="87"/>
        <end position="116"/>
    </location>
</feature>
<keyword evidence="1" id="KW-0472">Membrane</keyword>
<feature type="transmembrane region" description="Helical" evidence="1">
    <location>
        <begin position="57"/>
        <end position="75"/>
    </location>
</feature>
<dbReference type="Pfam" id="PF06127">
    <property type="entry name" value="Mpo1-like"/>
    <property type="match status" value="1"/>
</dbReference>
<dbReference type="PANTHER" id="PTHR28026:SF9">
    <property type="entry name" value="2-HYDROXY-PALMITIC ACID DIOXYGENASE MPO1"/>
    <property type="match status" value="1"/>
</dbReference>
<gene>
    <name evidence="2" type="ORF">DEH80_06650</name>
</gene>
<dbReference type="GO" id="GO:0016020">
    <property type="term" value="C:membrane"/>
    <property type="evidence" value="ECO:0007669"/>
    <property type="project" value="GOC"/>
</dbReference>
<dbReference type="AlphaFoldDB" id="A0A363UM55"/>
<dbReference type="GO" id="GO:0046521">
    <property type="term" value="P:sphingoid catabolic process"/>
    <property type="evidence" value="ECO:0007669"/>
    <property type="project" value="TreeGrafter"/>
</dbReference>
<dbReference type="InterPro" id="IPR009305">
    <property type="entry name" value="Mpo1-like"/>
</dbReference>
<evidence type="ECO:0000256" key="1">
    <source>
        <dbReference type="SAM" id="Phobius"/>
    </source>
</evidence>
<evidence type="ECO:0000313" key="2">
    <source>
        <dbReference type="EMBL" id="PWN56505.1"/>
    </source>
</evidence>
<keyword evidence="3" id="KW-1185">Reference proteome</keyword>
<feature type="transmembrane region" description="Helical" evidence="1">
    <location>
        <begin position="136"/>
        <end position="154"/>
    </location>
</feature>
<sequence>MRSQSEFLAAYSRDHQHPTNQLIHMICVPVIVFSTLGLLWCLQIGRWLGLPLEVAEYVNVATVGGLLAFGFYLKLSVRSALVMTGWFALSVVGILALGGAGWLLAAVCAGLWIAAWALQFYGHEVESAKPSFAEDLVFLLIGPLFVMEKVYRALGNRRVSHQA</sequence>